<accession>A0ABT3WVT7</accession>
<dbReference type="RefSeq" id="WP_267150035.1">
    <property type="nucleotide sequence ID" value="NZ_JAPMLT010000001.1"/>
</dbReference>
<keyword evidence="1" id="KW-1133">Transmembrane helix</keyword>
<name>A0ABT3WVT7_9BACL</name>
<feature type="transmembrane region" description="Helical" evidence="1">
    <location>
        <begin position="174"/>
        <end position="194"/>
    </location>
</feature>
<protein>
    <submittedName>
        <fullName evidence="2">Uncharacterized protein</fullName>
    </submittedName>
</protein>
<feature type="transmembrane region" description="Helical" evidence="1">
    <location>
        <begin position="56"/>
        <end position="78"/>
    </location>
</feature>
<evidence type="ECO:0000256" key="1">
    <source>
        <dbReference type="SAM" id="Phobius"/>
    </source>
</evidence>
<feature type="transmembrane region" description="Helical" evidence="1">
    <location>
        <begin position="33"/>
        <end position="50"/>
    </location>
</feature>
<sequence>MDPHQPSSRSRVRRPLVKLASTSVNLIHRRNPWVMAWWSTAFPGFGQLILGQHVKGFVLIFWEIAVNVGSQLNVAIMYSLQGQFERAKLVLDHRWFFLYTPVFIYGIWDSYRTTVSLNNSYGMAVFENARINSFHMDSISVNFLDRRIPWVGMIYSLLMPGLGQLYVHRLVTGFFILIWWIVIAYFSHVTEAVYFTCIGDFVRAKAVVDMEWLLFLPSIYGFACYEAYITIVELNNLFRREQTQYLIEHYQSSSFPLPEPNQ</sequence>
<keyword evidence="1" id="KW-0812">Transmembrane</keyword>
<proteinExistence type="predicted"/>
<keyword evidence="3" id="KW-1185">Reference proteome</keyword>
<reference evidence="2 3" key="1">
    <citation type="submission" date="2022-11" db="EMBL/GenBank/DDBJ databases">
        <title>Study of microbial diversity in lake waters.</title>
        <authorList>
            <person name="Zhang J."/>
        </authorList>
    </citation>
    <scope>NUCLEOTIDE SEQUENCE [LARGE SCALE GENOMIC DNA]</scope>
    <source>
        <strain evidence="2 3">DT12</strain>
    </source>
</reference>
<organism evidence="2 3">
    <name type="scientific">Tumebacillus lacus</name>
    <dbReference type="NCBI Taxonomy" id="2995335"/>
    <lineage>
        <taxon>Bacteria</taxon>
        <taxon>Bacillati</taxon>
        <taxon>Bacillota</taxon>
        <taxon>Bacilli</taxon>
        <taxon>Bacillales</taxon>
        <taxon>Alicyclobacillaceae</taxon>
        <taxon>Tumebacillus</taxon>
    </lineage>
</organism>
<feature type="transmembrane region" description="Helical" evidence="1">
    <location>
        <begin position="214"/>
        <end position="234"/>
    </location>
</feature>
<evidence type="ECO:0000313" key="2">
    <source>
        <dbReference type="EMBL" id="MCX7568798.1"/>
    </source>
</evidence>
<evidence type="ECO:0000313" key="3">
    <source>
        <dbReference type="Proteomes" id="UP001208017"/>
    </source>
</evidence>
<gene>
    <name evidence="2" type="ORF">OS242_02275</name>
</gene>
<comment type="caution">
    <text evidence="2">The sequence shown here is derived from an EMBL/GenBank/DDBJ whole genome shotgun (WGS) entry which is preliminary data.</text>
</comment>
<dbReference type="Proteomes" id="UP001208017">
    <property type="component" value="Unassembled WGS sequence"/>
</dbReference>
<feature type="transmembrane region" description="Helical" evidence="1">
    <location>
        <begin position="90"/>
        <end position="108"/>
    </location>
</feature>
<keyword evidence="1" id="KW-0472">Membrane</keyword>
<dbReference type="EMBL" id="JAPMLT010000001">
    <property type="protein sequence ID" value="MCX7568798.1"/>
    <property type="molecule type" value="Genomic_DNA"/>
</dbReference>
<feature type="transmembrane region" description="Helical" evidence="1">
    <location>
        <begin position="148"/>
        <end position="167"/>
    </location>
</feature>